<protein>
    <submittedName>
        <fullName evidence="6">LysR family transcriptional regulator</fullName>
    </submittedName>
</protein>
<dbReference type="SUPFAM" id="SSF46785">
    <property type="entry name" value="Winged helix' DNA-binding domain"/>
    <property type="match status" value="1"/>
</dbReference>
<dbReference type="Pfam" id="PF03466">
    <property type="entry name" value="LysR_substrate"/>
    <property type="match status" value="1"/>
</dbReference>
<gene>
    <name evidence="6" type="ORF">H9K76_06670</name>
</gene>
<evidence type="ECO:0000256" key="4">
    <source>
        <dbReference type="ARBA" id="ARBA00023163"/>
    </source>
</evidence>
<proteinExistence type="inferred from homology"/>
<dbReference type="GO" id="GO:0043565">
    <property type="term" value="F:sequence-specific DNA binding"/>
    <property type="evidence" value="ECO:0007669"/>
    <property type="project" value="TreeGrafter"/>
</dbReference>
<dbReference type="FunFam" id="1.10.10.10:FF:000001">
    <property type="entry name" value="LysR family transcriptional regulator"/>
    <property type="match status" value="1"/>
</dbReference>
<dbReference type="PANTHER" id="PTHR30537">
    <property type="entry name" value="HTH-TYPE TRANSCRIPTIONAL REGULATOR"/>
    <property type="match status" value="1"/>
</dbReference>
<keyword evidence="7" id="KW-1185">Reference proteome</keyword>
<dbReference type="Proteomes" id="UP000515811">
    <property type="component" value="Chromosome"/>
</dbReference>
<dbReference type="InterPro" id="IPR058163">
    <property type="entry name" value="LysR-type_TF_proteobact-type"/>
</dbReference>
<dbReference type="RefSeq" id="WP_187598968.1">
    <property type="nucleotide sequence ID" value="NZ_CP060714.1"/>
</dbReference>
<sequence>MPNLRALETFVKALEGGSIASAARHLGITPAAASQNIARLERELGTRLITRTTRSMALTEAGERYLARVAPVLAELEKAQSDLSLIHGELQGRLRIACMTAFGRHMIAPLMPAFAERHPRIELELQFTDRHIDVLKEDVDVSVRYRNALEPGMSVRQLAAVPRVLCASPEYLRRHGTPQTAQDLLAHSCLLYRLDRDGRFMRWPFVRDGKKIEPQMRVAAVGNDIDGLVEYAVAGGGIVWGGSFIIQRYVREGLLVPLTLKPGRKGQLQFQNSTLDFFACFRDRQYVPAKVRELVNYLVEELPLRKELVWP</sequence>
<dbReference type="InterPro" id="IPR036388">
    <property type="entry name" value="WH-like_DNA-bd_sf"/>
</dbReference>
<dbReference type="Gene3D" id="1.10.10.10">
    <property type="entry name" value="Winged helix-like DNA-binding domain superfamily/Winged helix DNA-binding domain"/>
    <property type="match status" value="1"/>
</dbReference>
<dbReference type="PANTHER" id="PTHR30537:SF17">
    <property type="entry name" value="LYSR-FAMILY REGULATORY PROTEIN"/>
    <property type="match status" value="1"/>
</dbReference>
<dbReference type="CDD" id="cd08422">
    <property type="entry name" value="PBP2_CrgA_like"/>
    <property type="match status" value="1"/>
</dbReference>
<dbReference type="InterPro" id="IPR036390">
    <property type="entry name" value="WH_DNA-bd_sf"/>
</dbReference>
<dbReference type="InterPro" id="IPR000847">
    <property type="entry name" value="LysR_HTH_N"/>
</dbReference>
<organism evidence="6 7">
    <name type="scientific">Diaphorobacter ruginosibacter</name>
    <dbReference type="NCBI Taxonomy" id="1715720"/>
    <lineage>
        <taxon>Bacteria</taxon>
        <taxon>Pseudomonadati</taxon>
        <taxon>Pseudomonadota</taxon>
        <taxon>Betaproteobacteria</taxon>
        <taxon>Burkholderiales</taxon>
        <taxon>Comamonadaceae</taxon>
        <taxon>Diaphorobacter</taxon>
    </lineage>
</organism>
<evidence type="ECO:0000256" key="1">
    <source>
        <dbReference type="ARBA" id="ARBA00009437"/>
    </source>
</evidence>
<keyword evidence="2" id="KW-0805">Transcription regulation</keyword>
<feature type="domain" description="HTH lysR-type" evidence="5">
    <location>
        <begin position="2"/>
        <end position="59"/>
    </location>
</feature>
<comment type="similarity">
    <text evidence="1">Belongs to the LysR transcriptional regulatory family.</text>
</comment>
<dbReference type="GO" id="GO:0003700">
    <property type="term" value="F:DNA-binding transcription factor activity"/>
    <property type="evidence" value="ECO:0007669"/>
    <property type="project" value="InterPro"/>
</dbReference>
<accession>A0A7G9RSE1</accession>
<dbReference type="Pfam" id="PF00126">
    <property type="entry name" value="HTH_1"/>
    <property type="match status" value="1"/>
</dbReference>
<evidence type="ECO:0000313" key="6">
    <source>
        <dbReference type="EMBL" id="QNN58516.1"/>
    </source>
</evidence>
<dbReference type="PROSITE" id="PS50931">
    <property type="entry name" value="HTH_LYSR"/>
    <property type="match status" value="1"/>
</dbReference>
<dbReference type="SUPFAM" id="SSF53850">
    <property type="entry name" value="Periplasmic binding protein-like II"/>
    <property type="match status" value="1"/>
</dbReference>
<keyword evidence="3" id="KW-0238">DNA-binding</keyword>
<evidence type="ECO:0000259" key="5">
    <source>
        <dbReference type="PROSITE" id="PS50931"/>
    </source>
</evidence>
<evidence type="ECO:0000256" key="3">
    <source>
        <dbReference type="ARBA" id="ARBA00023125"/>
    </source>
</evidence>
<name>A0A7G9RSE1_9BURK</name>
<dbReference type="KEGG" id="drg:H9K76_06670"/>
<evidence type="ECO:0000313" key="7">
    <source>
        <dbReference type="Proteomes" id="UP000515811"/>
    </source>
</evidence>
<dbReference type="Gene3D" id="3.40.190.290">
    <property type="match status" value="1"/>
</dbReference>
<evidence type="ECO:0000256" key="2">
    <source>
        <dbReference type="ARBA" id="ARBA00023015"/>
    </source>
</evidence>
<dbReference type="EMBL" id="CP060714">
    <property type="protein sequence ID" value="QNN58516.1"/>
    <property type="molecule type" value="Genomic_DNA"/>
</dbReference>
<dbReference type="GO" id="GO:0006351">
    <property type="term" value="P:DNA-templated transcription"/>
    <property type="evidence" value="ECO:0007669"/>
    <property type="project" value="TreeGrafter"/>
</dbReference>
<dbReference type="AlphaFoldDB" id="A0A7G9RSE1"/>
<reference evidence="6 7" key="1">
    <citation type="submission" date="2020-08" db="EMBL/GenBank/DDBJ databases">
        <title>Genome sequence of Diaphorobacter ruginosibacter DSM 27467T.</title>
        <authorList>
            <person name="Hyun D.-W."/>
            <person name="Bae J.-W."/>
        </authorList>
    </citation>
    <scope>NUCLEOTIDE SEQUENCE [LARGE SCALE GENOMIC DNA]</scope>
    <source>
        <strain evidence="6 7">DSM 27467</strain>
    </source>
</reference>
<dbReference type="InterPro" id="IPR005119">
    <property type="entry name" value="LysR_subst-bd"/>
</dbReference>
<keyword evidence="4" id="KW-0804">Transcription</keyword>